<keyword evidence="1" id="KW-1133">Transmembrane helix</keyword>
<dbReference type="Proteomes" id="UP001497644">
    <property type="component" value="Chromosome 4"/>
</dbReference>
<evidence type="ECO:0008006" key="4">
    <source>
        <dbReference type="Google" id="ProtNLM"/>
    </source>
</evidence>
<feature type="transmembrane region" description="Helical" evidence="1">
    <location>
        <begin position="38"/>
        <end position="61"/>
    </location>
</feature>
<keyword evidence="1" id="KW-0812">Transmembrane</keyword>
<gene>
    <name evidence="2" type="ORF">LPLAT_LOCUS9320</name>
</gene>
<accession>A0AAV2NUZ9</accession>
<name>A0AAV2NUZ9_9HYME</name>
<sequence length="137" mass="15858">MSSSRSCANDLCLLREPHAPSKEFLFNLTYPNRVSANFPLYLTNFVCPFALFCQASIVLFARRRAFPERSFQNRFFCAVFGRFFVRTKDKKRLREYEVLLPQNSLAGSLSWPFLEAEGDSQEKCVLAVLTLDKETIR</sequence>
<proteinExistence type="predicted"/>
<dbReference type="AlphaFoldDB" id="A0AAV2NUZ9"/>
<evidence type="ECO:0000313" key="3">
    <source>
        <dbReference type="Proteomes" id="UP001497644"/>
    </source>
</evidence>
<keyword evidence="1" id="KW-0472">Membrane</keyword>
<protein>
    <recommendedName>
        <fullName evidence="4">Transmembrane protein</fullName>
    </recommendedName>
</protein>
<dbReference type="EMBL" id="OZ034827">
    <property type="protein sequence ID" value="CAL1683628.1"/>
    <property type="molecule type" value="Genomic_DNA"/>
</dbReference>
<reference evidence="2" key="1">
    <citation type="submission" date="2024-04" db="EMBL/GenBank/DDBJ databases">
        <authorList>
            <consortium name="Molecular Ecology Group"/>
        </authorList>
    </citation>
    <scope>NUCLEOTIDE SEQUENCE</scope>
</reference>
<keyword evidence="3" id="KW-1185">Reference proteome</keyword>
<evidence type="ECO:0000256" key="1">
    <source>
        <dbReference type="SAM" id="Phobius"/>
    </source>
</evidence>
<organism evidence="2 3">
    <name type="scientific">Lasius platythorax</name>
    <dbReference type="NCBI Taxonomy" id="488582"/>
    <lineage>
        <taxon>Eukaryota</taxon>
        <taxon>Metazoa</taxon>
        <taxon>Ecdysozoa</taxon>
        <taxon>Arthropoda</taxon>
        <taxon>Hexapoda</taxon>
        <taxon>Insecta</taxon>
        <taxon>Pterygota</taxon>
        <taxon>Neoptera</taxon>
        <taxon>Endopterygota</taxon>
        <taxon>Hymenoptera</taxon>
        <taxon>Apocrita</taxon>
        <taxon>Aculeata</taxon>
        <taxon>Formicoidea</taxon>
        <taxon>Formicidae</taxon>
        <taxon>Formicinae</taxon>
        <taxon>Lasius</taxon>
        <taxon>Lasius</taxon>
    </lineage>
</organism>
<evidence type="ECO:0000313" key="2">
    <source>
        <dbReference type="EMBL" id="CAL1683628.1"/>
    </source>
</evidence>